<reference evidence="2" key="1">
    <citation type="submission" date="2023-09" db="EMBL/GenBank/DDBJ databases">
        <title>Paenibacillus sp. chi10 Genome sequencing and assembly.</title>
        <authorList>
            <person name="Kim I."/>
        </authorList>
    </citation>
    <scope>NUCLEOTIDE SEQUENCE [LARGE SCALE GENOMIC DNA]</scope>
    <source>
        <strain evidence="2">chi10</strain>
    </source>
</reference>
<evidence type="ECO:0000313" key="2">
    <source>
        <dbReference type="Proteomes" id="UP001250538"/>
    </source>
</evidence>
<sequence length="46" mass="4966">MNKNVSYTLRAFLFIPFGVVLQSVLACHCDGMLHAGTAAPIGRLTM</sequence>
<accession>A0AAJ2N2V6</accession>
<proteinExistence type="predicted"/>
<dbReference type="RefSeq" id="WP_175400538.1">
    <property type="nucleotide sequence ID" value="NZ_JAVYAA010000004.1"/>
</dbReference>
<dbReference type="Proteomes" id="UP001250538">
    <property type="component" value="Unassembled WGS sequence"/>
</dbReference>
<gene>
    <name evidence="1" type="ORF">RQP50_17215</name>
</gene>
<dbReference type="AlphaFoldDB" id="A0AAJ2N2V6"/>
<dbReference type="EMBL" id="JAVYAA010000004">
    <property type="protein sequence ID" value="MDT8977968.1"/>
    <property type="molecule type" value="Genomic_DNA"/>
</dbReference>
<name>A0AAJ2N2V6_9BACL</name>
<comment type="caution">
    <text evidence="1">The sequence shown here is derived from an EMBL/GenBank/DDBJ whole genome shotgun (WGS) entry which is preliminary data.</text>
</comment>
<dbReference type="PROSITE" id="PS51257">
    <property type="entry name" value="PROKAR_LIPOPROTEIN"/>
    <property type="match status" value="1"/>
</dbReference>
<evidence type="ECO:0000313" key="1">
    <source>
        <dbReference type="EMBL" id="MDT8977968.1"/>
    </source>
</evidence>
<protein>
    <submittedName>
        <fullName evidence="1">Uncharacterized protein</fullName>
    </submittedName>
</protein>
<organism evidence="1 2">
    <name type="scientific">Paenibacillus suaedae</name>
    <dbReference type="NCBI Taxonomy" id="3077233"/>
    <lineage>
        <taxon>Bacteria</taxon>
        <taxon>Bacillati</taxon>
        <taxon>Bacillota</taxon>
        <taxon>Bacilli</taxon>
        <taxon>Bacillales</taxon>
        <taxon>Paenibacillaceae</taxon>
        <taxon>Paenibacillus</taxon>
    </lineage>
</organism>
<keyword evidence="2" id="KW-1185">Reference proteome</keyword>